<dbReference type="STRING" id="1882483.A0A317XPE8"/>
<protein>
    <submittedName>
        <fullName evidence="2">Uncharacterized protein</fullName>
    </submittedName>
</protein>
<evidence type="ECO:0000313" key="2">
    <source>
        <dbReference type="EMBL" id="PWY99692.1"/>
    </source>
</evidence>
<reference evidence="2 3" key="1">
    <citation type="journal article" date="2018" name="Mol. Biol. Evol.">
        <title>Broad Genomic Sampling Reveals a Smut Pathogenic Ancestry of the Fungal Clade Ustilaginomycotina.</title>
        <authorList>
            <person name="Kijpornyongpan T."/>
            <person name="Mondo S.J."/>
            <person name="Barry K."/>
            <person name="Sandor L."/>
            <person name="Lee J."/>
            <person name="Lipzen A."/>
            <person name="Pangilinan J."/>
            <person name="LaButti K."/>
            <person name="Hainaut M."/>
            <person name="Henrissat B."/>
            <person name="Grigoriev I.V."/>
            <person name="Spatafora J.W."/>
            <person name="Aime M.C."/>
        </authorList>
    </citation>
    <scope>NUCLEOTIDE SEQUENCE [LARGE SCALE GENOMIC DNA]</scope>
    <source>
        <strain evidence="2 3">MCA 3645</strain>
    </source>
</reference>
<dbReference type="InParanoid" id="A0A317XPE8"/>
<gene>
    <name evidence="2" type="ORF">BCV70DRAFT_111725</name>
</gene>
<proteinExistence type="predicted"/>
<accession>A0A317XPE8</accession>
<name>A0A317XPE8_9BASI</name>
<dbReference type="EMBL" id="KZ819194">
    <property type="protein sequence ID" value="PWY99692.1"/>
    <property type="molecule type" value="Genomic_DNA"/>
</dbReference>
<feature type="compositionally biased region" description="Low complexity" evidence="1">
    <location>
        <begin position="25"/>
        <end position="36"/>
    </location>
</feature>
<feature type="region of interest" description="Disordered" evidence="1">
    <location>
        <begin position="24"/>
        <end position="54"/>
    </location>
</feature>
<sequence>MSQIANGAWSNPHDRLGSLTCQIDSSVSSGTSKSASVWTPEDPSPRRQNETLSLGTEMKSGTMFDELSRANAMGMVSSLPLPADSKLLSRPVDVGQPQANINLEQIQAQAELLEAQSRSDHQQALHLTEQHFRQMCDSKGIRVTHACEHCRQRKAKVRRFMIFDLMSVGAS</sequence>
<keyword evidence="3" id="KW-1185">Reference proteome</keyword>
<dbReference type="Proteomes" id="UP000246740">
    <property type="component" value="Unassembled WGS sequence"/>
</dbReference>
<dbReference type="AlphaFoldDB" id="A0A317XPE8"/>
<organism evidence="2 3">
    <name type="scientific">Testicularia cyperi</name>
    <dbReference type="NCBI Taxonomy" id="1882483"/>
    <lineage>
        <taxon>Eukaryota</taxon>
        <taxon>Fungi</taxon>
        <taxon>Dikarya</taxon>
        <taxon>Basidiomycota</taxon>
        <taxon>Ustilaginomycotina</taxon>
        <taxon>Ustilaginomycetes</taxon>
        <taxon>Ustilaginales</taxon>
        <taxon>Anthracoideaceae</taxon>
        <taxon>Testicularia</taxon>
    </lineage>
</organism>
<evidence type="ECO:0000313" key="3">
    <source>
        <dbReference type="Proteomes" id="UP000246740"/>
    </source>
</evidence>
<evidence type="ECO:0000256" key="1">
    <source>
        <dbReference type="SAM" id="MobiDB-lite"/>
    </source>
</evidence>
<dbReference type="OrthoDB" id="2552403at2759"/>